<organism evidence="3 4">
    <name type="scientific">Kribbella steppae</name>
    <dbReference type="NCBI Taxonomy" id="2512223"/>
    <lineage>
        <taxon>Bacteria</taxon>
        <taxon>Bacillati</taxon>
        <taxon>Actinomycetota</taxon>
        <taxon>Actinomycetes</taxon>
        <taxon>Propionibacteriales</taxon>
        <taxon>Kribbellaceae</taxon>
        <taxon>Kribbella</taxon>
    </lineage>
</organism>
<dbReference type="GO" id="GO:0016491">
    <property type="term" value="F:oxidoreductase activity"/>
    <property type="evidence" value="ECO:0007669"/>
    <property type="project" value="InterPro"/>
</dbReference>
<gene>
    <name evidence="3" type="ORF">EV652_102538</name>
</gene>
<evidence type="ECO:0000256" key="1">
    <source>
        <dbReference type="ARBA" id="ARBA00008710"/>
    </source>
</evidence>
<accession>A0A4R2HT57</accession>
<reference evidence="3 4" key="1">
    <citation type="journal article" date="2015" name="Stand. Genomic Sci.">
        <title>Genomic Encyclopedia of Bacterial and Archaeal Type Strains, Phase III: the genomes of soil and plant-associated and newly described type strains.</title>
        <authorList>
            <person name="Whitman W.B."/>
            <person name="Woyke T."/>
            <person name="Klenk H.P."/>
            <person name="Zhou Y."/>
            <person name="Lilburn T.G."/>
            <person name="Beck B.J."/>
            <person name="De Vos P."/>
            <person name="Vandamme P."/>
            <person name="Eisen J.A."/>
            <person name="Garrity G."/>
            <person name="Hugenholtz P."/>
            <person name="Kyrpides N.C."/>
        </authorList>
    </citation>
    <scope>NUCLEOTIDE SEQUENCE [LARGE SCALE GENOMIC DNA]</scope>
    <source>
        <strain evidence="3 4">VKM Ac-2572</strain>
    </source>
</reference>
<dbReference type="InterPro" id="IPR012349">
    <property type="entry name" value="Split_barrel_FMN-bd"/>
</dbReference>
<dbReference type="InterPro" id="IPR004378">
    <property type="entry name" value="F420H2_quin_Rdtase"/>
</dbReference>
<comment type="catalytic activity">
    <reaction evidence="2">
        <text>oxidized coenzyme F420-(gamma-L-Glu)(n) + a quinol + H(+) = reduced coenzyme F420-(gamma-L-Glu)(n) + a quinone</text>
        <dbReference type="Rhea" id="RHEA:39663"/>
        <dbReference type="Rhea" id="RHEA-COMP:12939"/>
        <dbReference type="Rhea" id="RHEA-COMP:14378"/>
        <dbReference type="ChEBI" id="CHEBI:15378"/>
        <dbReference type="ChEBI" id="CHEBI:24646"/>
        <dbReference type="ChEBI" id="CHEBI:132124"/>
        <dbReference type="ChEBI" id="CHEBI:133980"/>
        <dbReference type="ChEBI" id="CHEBI:139511"/>
    </reaction>
</comment>
<proteinExistence type="inferred from homology"/>
<dbReference type="EMBL" id="SLWN01000002">
    <property type="protein sequence ID" value="TCO34472.1"/>
    <property type="molecule type" value="Genomic_DNA"/>
</dbReference>
<protein>
    <submittedName>
        <fullName evidence="3">Deazaflavin-dependent oxidoreductase (Nitroreductase family)</fullName>
    </submittedName>
</protein>
<sequence length="138" mass="15533">MARMGNRIGVWMYRTLDGRLVSGSKDVHVLMLTTPGRRTGVPHSTCVRYLERPDGLLVWGTGSGSRSDPDWFRNLRAVETTDVQIGAKHQNMHPRELTGQERQTVWTDVILAEDPRIGRYATKAKRPIPVAVLEPVES</sequence>
<keyword evidence="4" id="KW-1185">Reference proteome</keyword>
<evidence type="ECO:0000256" key="2">
    <source>
        <dbReference type="ARBA" id="ARBA00049106"/>
    </source>
</evidence>
<dbReference type="NCBIfam" id="TIGR00026">
    <property type="entry name" value="hi_GC_TIGR00026"/>
    <property type="match status" value="1"/>
</dbReference>
<dbReference type="AlphaFoldDB" id="A0A4R2HT57"/>
<dbReference type="GO" id="GO:0005886">
    <property type="term" value="C:plasma membrane"/>
    <property type="evidence" value="ECO:0007669"/>
    <property type="project" value="TreeGrafter"/>
</dbReference>
<dbReference type="Proteomes" id="UP000294508">
    <property type="component" value="Unassembled WGS sequence"/>
</dbReference>
<evidence type="ECO:0000313" key="3">
    <source>
        <dbReference type="EMBL" id="TCO34472.1"/>
    </source>
</evidence>
<dbReference type="Pfam" id="PF04075">
    <property type="entry name" value="F420H2_quin_red"/>
    <property type="match status" value="1"/>
</dbReference>
<dbReference type="PANTHER" id="PTHR39428:SF3">
    <property type="entry name" value="DEAZAFLAVIN-DEPENDENT NITROREDUCTASE"/>
    <property type="match status" value="1"/>
</dbReference>
<dbReference type="PANTHER" id="PTHR39428">
    <property type="entry name" value="F420H(2)-DEPENDENT QUINONE REDUCTASE RV1261C"/>
    <property type="match status" value="1"/>
</dbReference>
<dbReference type="Gene3D" id="2.30.110.10">
    <property type="entry name" value="Electron Transport, Fmn-binding Protein, Chain A"/>
    <property type="match status" value="1"/>
</dbReference>
<comment type="caution">
    <text evidence="3">The sequence shown here is derived from an EMBL/GenBank/DDBJ whole genome shotgun (WGS) entry which is preliminary data.</text>
</comment>
<dbReference type="GO" id="GO:0070967">
    <property type="term" value="F:coenzyme F420 binding"/>
    <property type="evidence" value="ECO:0007669"/>
    <property type="project" value="TreeGrafter"/>
</dbReference>
<evidence type="ECO:0000313" key="4">
    <source>
        <dbReference type="Proteomes" id="UP000294508"/>
    </source>
</evidence>
<comment type="similarity">
    <text evidence="1">Belongs to the F420H(2)-dependent quinone reductase family.</text>
</comment>
<name>A0A4R2HT57_9ACTN</name>